<organism evidence="3 4">
    <name type="scientific">Nocardia elegans</name>
    <dbReference type="NCBI Taxonomy" id="300029"/>
    <lineage>
        <taxon>Bacteria</taxon>
        <taxon>Bacillati</taxon>
        <taxon>Actinomycetota</taxon>
        <taxon>Actinomycetes</taxon>
        <taxon>Mycobacteriales</taxon>
        <taxon>Nocardiaceae</taxon>
        <taxon>Nocardia</taxon>
    </lineage>
</organism>
<keyword evidence="2" id="KW-0812">Transmembrane</keyword>
<feature type="region of interest" description="Disordered" evidence="1">
    <location>
        <begin position="27"/>
        <end position="46"/>
    </location>
</feature>
<name>A0ABW6T7Y6_9NOCA</name>
<keyword evidence="4" id="KW-1185">Reference proteome</keyword>
<keyword evidence="2" id="KW-1133">Transmembrane helix</keyword>
<feature type="transmembrane region" description="Helical" evidence="2">
    <location>
        <begin position="6"/>
        <end position="24"/>
    </location>
</feature>
<reference evidence="3 4" key="1">
    <citation type="submission" date="2024-10" db="EMBL/GenBank/DDBJ databases">
        <title>The Natural Products Discovery Center: Release of the First 8490 Sequenced Strains for Exploring Actinobacteria Biosynthetic Diversity.</title>
        <authorList>
            <person name="Kalkreuter E."/>
            <person name="Kautsar S.A."/>
            <person name="Yang D."/>
            <person name="Bader C.D."/>
            <person name="Teijaro C.N."/>
            <person name="Fluegel L."/>
            <person name="Davis C.M."/>
            <person name="Simpson J.R."/>
            <person name="Lauterbach L."/>
            <person name="Steele A.D."/>
            <person name="Gui C."/>
            <person name="Meng S."/>
            <person name="Li G."/>
            <person name="Viehrig K."/>
            <person name="Ye F."/>
            <person name="Su P."/>
            <person name="Kiefer A.F."/>
            <person name="Nichols A."/>
            <person name="Cepeda A.J."/>
            <person name="Yan W."/>
            <person name="Fan B."/>
            <person name="Jiang Y."/>
            <person name="Adhikari A."/>
            <person name="Zheng C.-J."/>
            <person name="Schuster L."/>
            <person name="Cowan T.M."/>
            <person name="Smanski M.J."/>
            <person name="Chevrette M.G."/>
            <person name="De Carvalho L.P.S."/>
            <person name="Shen B."/>
        </authorList>
    </citation>
    <scope>NUCLEOTIDE SEQUENCE [LARGE SCALE GENOMIC DNA]</scope>
    <source>
        <strain evidence="3 4">NPDC001867</strain>
    </source>
</reference>
<sequence>MAYTEHWLSFANATVAGVLGLALISGSGKTPRPTVHTNSDGRPKLSPNALKNPNFQGLALLECAGILAIWNGITGQAPGWFIWAGGVMAVTLAPILCLPFVTRSQRYIVFGEHELRVVNTFKKSGLDRRYPWASISNVELLAEVSSRATLPSVIFQCPHESVIENSVPDRPDYLRDGQDSWRIPVLWWNVEVNAFLATLRYFAAEPAMARNATASDVRSMLTAPNWVHRRQAPRQPLLPRT</sequence>
<evidence type="ECO:0000256" key="2">
    <source>
        <dbReference type="SAM" id="Phobius"/>
    </source>
</evidence>
<protein>
    <submittedName>
        <fullName evidence="3">Uncharacterized protein</fullName>
    </submittedName>
</protein>
<evidence type="ECO:0000313" key="4">
    <source>
        <dbReference type="Proteomes" id="UP001602089"/>
    </source>
</evidence>
<dbReference type="RefSeq" id="WP_146165367.1">
    <property type="nucleotide sequence ID" value="NZ_JBIATK010000002.1"/>
</dbReference>
<comment type="caution">
    <text evidence="3">The sequence shown here is derived from an EMBL/GenBank/DDBJ whole genome shotgun (WGS) entry which is preliminary data.</text>
</comment>
<evidence type="ECO:0000256" key="1">
    <source>
        <dbReference type="SAM" id="MobiDB-lite"/>
    </source>
</evidence>
<gene>
    <name evidence="3" type="ORF">ACFYY5_05395</name>
</gene>
<proteinExistence type="predicted"/>
<dbReference type="Proteomes" id="UP001602089">
    <property type="component" value="Unassembled WGS sequence"/>
</dbReference>
<dbReference type="EMBL" id="JBIATK010000002">
    <property type="protein sequence ID" value="MFF4022262.1"/>
    <property type="molecule type" value="Genomic_DNA"/>
</dbReference>
<keyword evidence="2" id="KW-0472">Membrane</keyword>
<feature type="transmembrane region" description="Helical" evidence="2">
    <location>
        <begin position="80"/>
        <end position="101"/>
    </location>
</feature>
<evidence type="ECO:0000313" key="3">
    <source>
        <dbReference type="EMBL" id="MFF4022262.1"/>
    </source>
</evidence>
<accession>A0ABW6T7Y6</accession>